<dbReference type="OrthoDB" id="263893at2759"/>
<dbReference type="AlphaFoldDB" id="A0A0D1Y9Q5"/>
<evidence type="ECO:0000256" key="6">
    <source>
        <dbReference type="ARBA" id="ARBA00022989"/>
    </source>
</evidence>
<evidence type="ECO:0000256" key="4">
    <source>
        <dbReference type="ARBA" id="ARBA00022692"/>
    </source>
</evidence>
<dbReference type="GO" id="GO:0006465">
    <property type="term" value="P:signal peptide processing"/>
    <property type="evidence" value="ECO:0007669"/>
    <property type="project" value="InterPro"/>
</dbReference>
<keyword evidence="6 9" id="KW-1133">Transmembrane helix</keyword>
<evidence type="ECO:0000256" key="5">
    <source>
        <dbReference type="ARBA" id="ARBA00022824"/>
    </source>
</evidence>
<reference evidence="10 11" key="1">
    <citation type="submission" date="2015-01" db="EMBL/GenBank/DDBJ databases">
        <title>The Genome Sequence of Exophiala sideris CBS121828.</title>
        <authorList>
            <consortium name="The Broad Institute Genomics Platform"/>
            <person name="Cuomo C."/>
            <person name="de Hoog S."/>
            <person name="Gorbushina A."/>
            <person name="Stielow B."/>
            <person name="Teixiera M."/>
            <person name="Abouelleil A."/>
            <person name="Chapman S.B."/>
            <person name="Priest M."/>
            <person name="Young S.K."/>
            <person name="Wortman J."/>
            <person name="Nusbaum C."/>
            <person name="Birren B."/>
        </authorList>
    </citation>
    <scope>NUCLEOTIDE SEQUENCE [LARGE SCALE GENOMIC DNA]</scope>
    <source>
        <strain evidence="10 11">CBS 121828</strain>
    </source>
</reference>
<gene>
    <name evidence="10" type="ORF">PV11_09279</name>
</gene>
<organism evidence="10 11">
    <name type="scientific">Exophiala sideris</name>
    <dbReference type="NCBI Taxonomy" id="1016849"/>
    <lineage>
        <taxon>Eukaryota</taxon>
        <taxon>Fungi</taxon>
        <taxon>Dikarya</taxon>
        <taxon>Ascomycota</taxon>
        <taxon>Pezizomycotina</taxon>
        <taxon>Eurotiomycetes</taxon>
        <taxon>Chaetothyriomycetidae</taxon>
        <taxon>Chaetothyriales</taxon>
        <taxon>Herpotrichiellaceae</taxon>
        <taxon>Exophiala</taxon>
    </lineage>
</organism>
<keyword evidence="5" id="KW-0256">Endoplasmic reticulum</keyword>
<feature type="transmembrane region" description="Helical" evidence="9">
    <location>
        <begin position="52"/>
        <end position="71"/>
    </location>
</feature>
<dbReference type="Pfam" id="PF06645">
    <property type="entry name" value="SPC12"/>
    <property type="match status" value="1"/>
</dbReference>
<dbReference type="GO" id="GO:0005787">
    <property type="term" value="C:signal peptidase complex"/>
    <property type="evidence" value="ECO:0007669"/>
    <property type="project" value="InterPro"/>
</dbReference>
<dbReference type="EMBL" id="KN846954">
    <property type="protein sequence ID" value="KIV77489.1"/>
    <property type="molecule type" value="Genomic_DNA"/>
</dbReference>
<dbReference type="STRING" id="1016849.A0A0D1Y9Q5"/>
<accession>A0A0D1Y9Q5</accession>
<evidence type="ECO:0000256" key="9">
    <source>
        <dbReference type="SAM" id="Phobius"/>
    </source>
</evidence>
<dbReference type="PANTHER" id="PTHR13202:SF0">
    <property type="entry name" value="SIGNAL PEPTIDASE COMPLEX SUBUNIT 1"/>
    <property type="match status" value="1"/>
</dbReference>
<proteinExistence type="inferred from homology"/>
<sequence>MDAIISQIQDLFEGQIDFDGQRLAETISNAALTITSVIALVIGFIQQDIYLTMWIGLAGTALAMLLVVPPWPVYNQHPQPWFGSKSALPPGGIVVGGARGK</sequence>
<dbReference type="GO" id="GO:0045047">
    <property type="term" value="P:protein targeting to ER"/>
    <property type="evidence" value="ECO:0007669"/>
    <property type="project" value="TreeGrafter"/>
</dbReference>
<evidence type="ECO:0000256" key="2">
    <source>
        <dbReference type="ARBA" id="ARBA00005245"/>
    </source>
</evidence>
<evidence type="ECO:0000256" key="1">
    <source>
        <dbReference type="ARBA" id="ARBA00004477"/>
    </source>
</evidence>
<comment type="function">
    <text evidence="8">Component of the signal peptidase complex (SPC) which catalyzes the cleavage of N-terminal signal sequences from nascent proteins as they are translocated into the lumen of the endoplasmic reticulum. Dispensable for SPC enzymatic activity.</text>
</comment>
<evidence type="ECO:0000313" key="11">
    <source>
        <dbReference type="Proteomes" id="UP000053599"/>
    </source>
</evidence>
<name>A0A0D1Y9Q5_9EURO</name>
<evidence type="ECO:0000313" key="10">
    <source>
        <dbReference type="EMBL" id="KIV77489.1"/>
    </source>
</evidence>
<dbReference type="InterPro" id="IPR009542">
    <property type="entry name" value="Spc1/SPCS1"/>
</dbReference>
<keyword evidence="4 9" id="KW-0812">Transmembrane</keyword>
<protein>
    <recommendedName>
        <fullName evidence="3">Signal peptidase complex subunit 1</fullName>
    </recommendedName>
</protein>
<comment type="similarity">
    <text evidence="2">Belongs to the SPCS1 family.</text>
</comment>
<keyword evidence="7 9" id="KW-0472">Membrane</keyword>
<evidence type="ECO:0000256" key="8">
    <source>
        <dbReference type="ARBA" id="ARBA00045204"/>
    </source>
</evidence>
<comment type="subcellular location">
    <subcellularLocation>
        <location evidence="1">Endoplasmic reticulum membrane</location>
        <topology evidence="1">Multi-pass membrane protein</topology>
    </subcellularLocation>
</comment>
<evidence type="ECO:0000256" key="3">
    <source>
        <dbReference type="ARBA" id="ARBA00017059"/>
    </source>
</evidence>
<dbReference type="PANTHER" id="PTHR13202">
    <property type="entry name" value="MICROSOMAL SIGNAL PEPTIDASE 12 KDA SUBUNIT"/>
    <property type="match status" value="1"/>
</dbReference>
<evidence type="ECO:0000256" key="7">
    <source>
        <dbReference type="ARBA" id="ARBA00023136"/>
    </source>
</evidence>
<dbReference type="HOGENOM" id="CLU_134505_2_0_1"/>
<dbReference type="Proteomes" id="UP000053599">
    <property type="component" value="Unassembled WGS sequence"/>
</dbReference>
<feature type="transmembrane region" description="Helical" evidence="9">
    <location>
        <begin position="27"/>
        <end position="45"/>
    </location>
</feature>